<evidence type="ECO:0000313" key="1">
    <source>
        <dbReference type="EMBL" id="TDP95337.1"/>
    </source>
</evidence>
<dbReference type="Proteomes" id="UP000295601">
    <property type="component" value="Unassembled WGS sequence"/>
</dbReference>
<sequence>MTTPPTQRARNTPSRPVRASVMQSFISRSFWRMCRDAWRVMQAHCALSQIQQPLGCASGRQDLKRRENATSDKCSFQGSRTQILRKLPEPLVSSPTLEGEPLLRTGAVKGLASGRSFSNNCRNGQRRKAGKRICDGTRVQRYEGPPAEDSGAEGCGAVQGRKHVASTSPASPSVTFPLPAHMTRPSRALQECLNERNGSRLTCSNS</sequence>
<reference evidence="1 2" key="1">
    <citation type="submission" date="2019-03" db="EMBL/GenBank/DDBJ databases">
        <title>Genomic analyses of the natural microbiome of Caenorhabditis elegans.</title>
        <authorList>
            <person name="Samuel B."/>
        </authorList>
    </citation>
    <scope>NUCLEOTIDE SEQUENCE [LARGE SCALE GENOMIC DNA]</scope>
    <source>
        <strain evidence="1 2">JUb18</strain>
    </source>
</reference>
<keyword evidence="2" id="KW-1185">Reference proteome</keyword>
<protein>
    <submittedName>
        <fullName evidence="1">Uncharacterized protein</fullName>
    </submittedName>
</protein>
<gene>
    <name evidence="1" type="ORF">EDF62_0012</name>
</gene>
<dbReference type="AlphaFoldDB" id="A0A4R6S7T9"/>
<organism evidence="1 2">
    <name type="scientific">Leucobacter luti</name>
    <dbReference type="NCBI Taxonomy" id="340320"/>
    <lineage>
        <taxon>Bacteria</taxon>
        <taxon>Bacillati</taxon>
        <taxon>Actinomycetota</taxon>
        <taxon>Actinomycetes</taxon>
        <taxon>Micrococcales</taxon>
        <taxon>Microbacteriaceae</taxon>
        <taxon>Leucobacter</taxon>
    </lineage>
</organism>
<evidence type="ECO:0000313" key="2">
    <source>
        <dbReference type="Proteomes" id="UP000295601"/>
    </source>
</evidence>
<proteinExistence type="predicted"/>
<dbReference type="EMBL" id="SNYA01000001">
    <property type="protein sequence ID" value="TDP95337.1"/>
    <property type="molecule type" value="Genomic_DNA"/>
</dbReference>
<comment type="caution">
    <text evidence="1">The sequence shown here is derived from an EMBL/GenBank/DDBJ whole genome shotgun (WGS) entry which is preliminary data.</text>
</comment>
<name>A0A4R6S7T9_9MICO</name>
<accession>A0A4R6S7T9</accession>